<evidence type="ECO:0000313" key="5">
    <source>
        <dbReference type="Proteomes" id="UP000317243"/>
    </source>
</evidence>
<dbReference type="PANTHER" id="PTHR35303">
    <property type="entry name" value="OS02G0197800 PROTEIN"/>
    <property type="match status" value="1"/>
</dbReference>
<keyword evidence="5" id="KW-1185">Reference proteome</keyword>
<dbReference type="Pfam" id="PF06155">
    <property type="entry name" value="GBBH-like_N"/>
    <property type="match status" value="1"/>
</dbReference>
<dbReference type="Gene3D" id="3.30.2020.30">
    <property type="match status" value="1"/>
</dbReference>
<evidence type="ECO:0000259" key="3">
    <source>
        <dbReference type="Pfam" id="PF06155"/>
    </source>
</evidence>
<keyword evidence="4" id="KW-0560">Oxidoreductase</keyword>
<dbReference type="GO" id="GO:0046872">
    <property type="term" value="F:metal ion binding"/>
    <property type="evidence" value="ECO:0007669"/>
    <property type="project" value="UniProtKB-KW"/>
</dbReference>
<comment type="caution">
    <text evidence="4">The sequence shown here is derived from an EMBL/GenBank/DDBJ whole genome shotgun (WGS) entry which is preliminary data.</text>
</comment>
<dbReference type="GO" id="GO:0008336">
    <property type="term" value="F:gamma-butyrobetaine dioxygenase activity"/>
    <property type="evidence" value="ECO:0007669"/>
    <property type="project" value="UniProtKB-EC"/>
</dbReference>
<evidence type="ECO:0000313" key="4">
    <source>
        <dbReference type="EMBL" id="TWT56808.1"/>
    </source>
</evidence>
<dbReference type="EC" id="1.14.11.1" evidence="4"/>
<gene>
    <name evidence="4" type="ORF">KOR42_01630</name>
</gene>
<dbReference type="EMBL" id="SIHI01000001">
    <property type="protein sequence ID" value="TWT56808.1"/>
    <property type="molecule type" value="Genomic_DNA"/>
</dbReference>
<dbReference type="OrthoDB" id="9794178at2"/>
<dbReference type="InterPro" id="IPR038492">
    <property type="entry name" value="GBBH-like_N_sf"/>
</dbReference>
<keyword evidence="4" id="KW-0223">Dioxygenase</keyword>
<dbReference type="InterPro" id="IPR010376">
    <property type="entry name" value="GBBH-like_N"/>
</dbReference>
<organism evidence="4 5">
    <name type="scientific">Thalassoglobus neptunius</name>
    <dbReference type="NCBI Taxonomy" id="1938619"/>
    <lineage>
        <taxon>Bacteria</taxon>
        <taxon>Pseudomonadati</taxon>
        <taxon>Planctomycetota</taxon>
        <taxon>Planctomycetia</taxon>
        <taxon>Planctomycetales</taxon>
        <taxon>Planctomycetaceae</taxon>
        <taxon>Thalassoglobus</taxon>
    </lineage>
</organism>
<sequence>MATAPQNIRAIRDDGVLELVWNDGRTNRYPFHFLRCQCPCAACVNEFTGERILDPETVPKDIQPVEIGLSGNYALKIRWSDDHFTGLYSWDYLEKLSGNNVVTSSTEATT</sequence>
<dbReference type="Proteomes" id="UP000317243">
    <property type="component" value="Unassembled WGS sequence"/>
</dbReference>
<keyword evidence="1" id="KW-0479">Metal-binding</keyword>
<dbReference type="AlphaFoldDB" id="A0A5C5X1U9"/>
<protein>
    <submittedName>
        <fullName evidence="4">Gamma-butyrobetaine dioxygenase</fullName>
        <ecNumber evidence="4">1.14.11.1</ecNumber>
    </submittedName>
</protein>
<evidence type="ECO:0000256" key="1">
    <source>
        <dbReference type="ARBA" id="ARBA00022723"/>
    </source>
</evidence>
<evidence type="ECO:0000256" key="2">
    <source>
        <dbReference type="ARBA" id="ARBA00023004"/>
    </source>
</evidence>
<proteinExistence type="predicted"/>
<keyword evidence="2" id="KW-0408">Iron</keyword>
<dbReference type="RefSeq" id="WP_146506722.1">
    <property type="nucleotide sequence ID" value="NZ_SIHI01000001.1"/>
</dbReference>
<accession>A0A5C5X1U9</accession>
<feature type="domain" description="Gamma-butyrobetaine hydroxylase-like N-terminal" evidence="3">
    <location>
        <begin position="9"/>
        <end position="93"/>
    </location>
</feature>
<reference evidence="4 5" key="1">
    <citation type="submission" date="2019-02" db="EMBL/GenBank/DDBJ databases">
        <title>Deep-cultivation of Planctomycetes and their phenomic and genomic characterization uncovers novel biology.</title>
        <authorList>
            <person name="Wiegand S."/>
            <person name="Jogler M."/>
            <person name="Boedeker C."/>
            <person name="Pinto D."/>
            <person name="Vollmers J."/>
            <person name="Rivas-Marin E."/>
            <person name="Kohn T."/>
            <person name="Peeters S.H."/>
            <person name="Heuer A."/>
            <person name="Rast P."/>
            <person name="Oberbeckmann S."/>
            <person name="Bunk B."/>
            <person name="Jeske O."/>
            <person name="Meyerdierks A."/>
            <person name="Storesund J.E."/>
            <person name="Kallscheuer N."/>
            <person name="Luecker S."/>
            <person name="Lage O.M."/>
            <person name="Pohl T."/>
            <person name="Merkel B.J."/>
            <person name="Hornburger P."/>
            <person name="Mueller R.-W."/>
            <person name="Bruemmer F."/>
            <person name="Labrenz M."/>
            <person name="Spormann A.M."/>
            <person name="Op Den Camp H."/>
            <person name="Overmann J."/>
            <person name="Amann R."/>
            <person name="Jetten M.S.M."/>
            <person name="Mascher T."/>
            <person name="Medema M.H."/>
            <person name="Devos D.P."/>
            <person name="Kaster A.-K."/>
            <person name="Ovreas L."/>
            <person name="Rohde M."/>
            <person name="Galperin M.Y."/>
            <person name="Jogler C."/>
        </authorList>
    </citation>
    <scope>NUCLEOTIDE SEQUENCE [LARGE SCALE GENOMIC DNA]</scope>
    <source>
        <strain evidence="4 5">KOR42</strain>
    </source>
</reference>
<name>A0A5C5X1U9_9PLAN</name>